<evidence type="ECO:0000313" key="1">
    <source>
        <dbReference type="EMBL" id="KAG0501906.1"/>
    </source>
</evidence>
<dbReference type="Proteomes" id="UP000639772">
    <property type="component" value="Chromosome 1"/>
</dbReference>
<name>A0A835S0W4_VANPL</name>
<comment type="caution">
    <text evidence="1">The sequence shown here is derived from an EMBL/GenBank/DDBJ whole genome shotgun (WGS) entry which is preliminary data.</text>
</comment>
<sequence length="68" mass="7728">MSQIPADCTQQRSRCCLAFMWHICCGFVASIVCCPLEFLEKEIFENALWQCAAKRPICNMVLIPCILS</sequence>
<gene>
    <name evidence="1" type="ORF">HPP92_001978</name>
</gene>
<evidence type="ECO:0000313" key="2">
    <source>
        <dbReference type="Proteomes" id="UP000639772"/>
    </source>
</evidence>
<proteinExistence type="predicted"/>
<organism evidence="1 2">
    <name type="scientific">Vanilla planifolia</name>
    <name type="common">Vanilla</name>
    <dbReference type="NCBI Taxonomy" id="51239"/>
    <lineage>
        <taxon>Eukaryota</taxon>
        <taxon>Viridiplantae</taxon>
        <taxon>Streptophyta</taxon>
        <taxon>Embryophyta</taxon>
        <taxon>Tracheophyta</taxon>
        <taxon>Spermatophyta</taxon>
        <taxon>Magnoliopsida</taxon>
        <taxon>Liliopsida</taxon>
        <taxon>Asparagales</taxon>
        <taxon>Orchidaceae</taxon>
        <taxon>Vanilloideae</taxon>
        <taxon>Vanilleae</taxon>
        <taxon>Vanilla</taxon>
    </lineage>
</organism>
<dbReference type="AlphaFoldDB" id="A0A835S0W4"/>
<protein>
    <submittedName>
        <fullName evidence="1">Uncharacterized protein</fullName>
    </submittedName>
</protein>
<accession>A0A835S0W4</accession>
<reference evidence="1 2" key="1">
    <citation type="journal article" date="2020" name="Nat. Food">
        <title>A phased Vanilla planifolia genome enables genetic improvement of flavour and production.</title>
        <authorList>
            <person name="Hasing T."/>
            <person name="Tang H."/>
            <person name="Brym M."/>
            <person name="Khazi F."/>
            <person name="Huang T."/>
            <person name="Chambers A.H."/>
        </authorList>
    </citation>
    <scope>NUCLEOTIDE SEQUENCE [LARGE SCALE GENOMIC DNA]</scope>
    <source>
        <tissue evidence="1">Leaf</tissue>
    </source>
</reference>
<dbReference type="EMBL" id="JADCNM010000001">
    <property type="protein sequence ID" value="KAG0501906.1"/>
    <property type="molecule type" value="Genomic_DNA"/>
</dbReference>